<dbReference type="GO" id="GO:0015891">
    <property type="term" value="P:siderophore transport"/>
    <property type="evidence" value="ECO:0007669"/>
    <property type="project" value="InterPro"/>
</dbReference>
<evidence type="ECO:0000256" key="6">
    <source>
        <dbReference type="ARBA" id="ARBA00022692"/>
    </source>
</evidence>
<keyword evidence="12" id="KW-0675">Receptor</keyword>
<keyword evidence="8" id="KW-0408">Iron</keyword>
<dbReference type="NCBIfam" id="TIGR01783">
    <property type="entry name" value="TonB-siderophor"/>
    <property type="match status" value="1"/>
</dbReference>
<keyword evidence="6 14" id="KW-0812">Transmembrane</keyword>
<evidence type="ECO:0000256" key="7">
    <source>
        <dbReference type="ARBA" id="ARBA00022729"/>
    </source>
</evidence>
<evidence type="ECO:0000256" key="11">
    <source>
        <dbReference type="ARBA" id="ARBA00023136"/>
    </source>
</evidence>
<dbReference type="PROSITE" id="PS51257">
    <property type="entry name" value="PROKAR_LIPOPROTEIN"/>
    <property type="match status" value="1"/>
</dbReference>
<dbReference type="SUPFAM" id="SSF56935">
    <property type="entry name" value="Porins"/>
    <property type="match status" value="1"/>
</dbReference>
<dbReference type="AlphaFoldDB" id="A0A211ZHK1"/>
<evidence type="ECO:0000256" key="8">
    <source>
        <dbReference type="ARBA" id="ARBA00023004"/>
    </source>
</evidence>
<keyword evidence="13 14" id="KW-0998">Cell outer membrane</keyword>
<protein>
    <recommendedName>
        <fullName evidence="17">Secretin/TonB short N-terminal domain-containing protein</fullName>
    </recommendedName>
</protein>
<dbReference type="InterPro" id="IPR000531">
    <property type="entry name" value="Beta-barrel_TonB"/>
</dbReference>
<keyword evidence="4 14" id="KW-1134">Transmembrane beta strand</keyword>
<reference evidence="19" key="1">
    <citation type="submission" date="2017-05" db="EMBL/GenBank/DDBJ databases">
        <authorList>
            <person name="Macchi M."/>
            <person name="Festa S."/>
            <person name="Coppotelli B.M."/>
            <person name="Morelli I.S."/>
        </authorList>
    </citation>
    <scope>NUCLEOTIDE SEQUENCE [LARGE SCALE GENOMIC DNA]</scope>
    <source>
        <strain evidence="19">I</strain>
    </source>
</reference>
<comment type="subcellular location">
    <subcellularLocation>
        <location evidence="1 14">Cell outer membrane</location>
        <topology evidence="1 14">Multi-pass membrane protein</topology>
    </subcellularLocation>
</comment>
<dbReference type="PANTHER" id="PTHR32552:SF68">
    <property type="entry name" value="FERRICHROME OUTER MEMBRANE TRANSPORTER_PHAGE RECEPTOR"/>
    <property type="match status" value="1"/>
</dbReference>
<keyword evidence="5" id="KW-0410">Iron transport</keyword>
<dbReference type="Pfam" id="PF00593">
    <property type="entry name" value="TonB_dep_Rec_b-barrel"/>
    <property type="match status" value="1"/>
</dbReference>
<keyword evidence="10 15" id="KW-0798">TonB box</keyword>
<feature type="domain" description="Secretin/TonB short N-terminal" evidence="17">
    <location>
        <begin position="77"/>
        <end position="128"/>
    </location>
</feature>
<feature type="signal peptide" evidence="16">
    <location>
        <begin position="1"/>
        <end position="38"/>
    </location>
</feature>
<dbReference type="InterPro" id="IPR011662">
    <property type="entry name" value="Secretin/TonB_short_N"/>
</dbReference>
<gene>
    <name evidence="18" type="ORF">BWR60_23470</name>
</gene>
<evidence type="ECO:0000256" key="2">
    <source>
        <dbReference type="ARBA" id="ARBA00009810"/>
    </source>
</evidence>
<dbReference type="STRING" id="1122125.GCA_000423185_06024"/>
<evidence type="ECO:0000256" key="1">
    <source>
        <dbReference type="ARBA" id="ARBA00004571"/>
    </source>
</evidence>
<evidence type="ECO:0000256" key="16">
    <source>
        <dbReference type="SAM" id="SignalP"/>
    </source>
</evidence>
<evidence type="ECO:0000256" key="14">
    <source>
        <dbReference type="PROSITE-ProRule" id="PRU01360"/>
    </source>
</evidence>
<keyword evidence="3 14" id="KW-0813">Transport</keyword>
<evidence type="ECO:0000256" key="12">
    <source>
        <dbReference type="ARBA" id="ARBA00023170"/>
    </source>
</evidence>
<evidence type="ECO:0000313" key="19">
    <source>
        <dbReference type="Proteomes" id="UP000196655"/>
    </source>
</evidence>
<dbReference type="InterPro" id="IPR037066">
    <property type="entry name" value="Plug_dom_sf"/>
</dbReference>
<comment type="similarity">
    <text evidence="2 14 15">Belongs to the TonB-dependent receptor family.</text>
</comment>
<dbReference type="InterPro" id="IPR039426">
    <property type="entry name" value="TonB-dep_rcpt-like"/>
</dbReference>
<evidence type="ECO:0000256" key="4">
    <source>
        <dbReference type="ARBA" id="ARBA00022452"/>
    </source>
</evidence>
<dbReference type="InterPro" id="IPR010105">
    <property type="entry name" value="TonB_sidphr_rcpt"/>
</dbReference>
<dbReference type="Gene3D" id="2.170.130.10">
    <property type="entry name" value="TonB-dependent receptor, plug domain"/>
    <property type="match status" value="1"/>
</dbReference>
<evidence type="ECO:0000256" key="5">
    <source>
        <dbReference type="ARBA" id="ARBA00022496"/>
    </source>
</evidence>
<dbReference type="Pfam" id="PF07660">
    <property type="entry name" value="STN"/>
    <property type="match status" value="1"/>
</dbReference>
<dbReference type="GO" id="GO:0038023">
    <property type="term" value="F:signaling receptor activity"/>
    <property type="evidence" value="ECO:0007669"/>
    <property type="project" value="InterPro"/>
</dbReference>
<proteinExistence type="inferred from homology"/>
<evidence type="ECO:0000259" key="17">
    <source>
        <dbReference type="SMART" id="SM00965"/>
    </source>
</evidence>
<evidence type="ECO:0000256" key="3">
    <source>
        <dbReference type="ARBA" id="ARBA00022448"/>
    </source>
</evidence>
<sequence length="816" mass="88247">MMQSDRTALPGRAGGMSARNRGAGLAVMLLACTALAPAAAFGQADTVVAQAAPATRFDIPAGPLAAALAQFGDAAGLQLLYPAELARGEASPGVTGTMPRNEALRRLLSGTGLTWRFTGADTVTLERVPGGDAAGGGLTLDPIVVTGAGGTAWGPVDGYVAGRSATGSKTDTPLIETPASVSVIGRPQMEDQAVRTVDEALRYSPGVRAQPFGTDSRFDWFYIRGFRAYQDGLFRDGLSLFSTALAGWRAEPYGLERIEQLRGPSSFLYGGGSPGGLVNLVSKRPPEETLHSAEAGIDEHGRAFGAFDIGGPLDQDGQWLYRVTALVHSGGTETEKAEDFRGFIAPSLTWKPNEDTTLTILASYQHDDLNQAQGFLPYVGTVKRAGFGRIPRDLFTSEPGYDKFVRNQAMIGYQLEHRFDDTWTVRQNFRFAHLDLFHDGMFGVGYADAAQTQLARLNYQTRPEVNFVTVDNQAEARFDTGPLQHTALVGLDYKRYQIDDDQASGPAAPLDIVHPHYGQIPGKASRYILNRQVMSQLGVYVQDQISWDDQWFLTATGRYDWVTSSIDNHLNDTSTTSSDGAFTGRIALLYKSALGLAPYVSYSTFFNPVVGTNFYGRPFDPETGDQIEVGVKYQPEGMESFFSAALFDLRRENTTTTDPNNILNQVQTGEVRSRGVELEANASLAEGLSLVASYTRYDLEVTKSNDVDKGKVPIGVPQELGSLWLDYKVQHGSLEGVGLGGGVRYVGASYADAANTLKVPASTVFDAAVSYGRDNWRVALNASNLFDRTYVASCSSPTACYYGDGRVVKLTLGYNW</sequence>
<dbReference type="Pfam" id="PF07715">
    <property type="entry name" value="Plug"/>
    <property type="match status" value="1"/>
</dbReference>
<dbReference type="OrthoDB" id="9760333at2"/>
<keyword evidence="9" id="KW-0406">Ion transport</keyword>
<dbReference type="FunFam" id="2.170.130.10:FF:000001">
    <property type="entry name" value="Catecholate siderophore TonB-dependent receptor"/>
    <property type="match status" value="1"/>
</dbReference>
<dbReference type="PANTHER" id="PTHR32552">
    <property type="entry name" value="FERRICHROME IRON RECEPTOR-RELATED"/>
    <property type="match status" value="1"/>
</dbReference>
<dbReference type="Gene3D" id="3.55.50.30">
    <property type="match status" value="1"/>
</dbReference>
<dbReference type="PROSITE" id="PS52016">
    <property type="entry name" value="TONB_DEPENDENT_REC_3"/>
    <property type="match status" value="1"/>
</dbReference>
<dbReference type="EMBL" id="NHON01000052">
    <property type="protein sequence ID" value="OWJ64664.1"/>
    <property type="molecule type" value="Genomic_DNA"/>
</dbReference>
<dbReference type="CDD" id="cd01347">
    <property type="entry name" value="ligand_gated_channel"/>
    <property type="match status" value="1"/>
</dbReference>
<dbReference type="GO" id="GO:0015344">
    <property type="term" value="F:siderophore uptake transmembrane transporter activity"/>
    <property type="evidence" value="ECO:0007669"/>
    <property type="project" value="TreeGrafter"/>
</dbReference>
<dbReference type="GO" id="GO:0009279">
    <property type="term" value="C:cell outer membrane"/>
    <property type="evidence" value="ECO:0007669"/>
    <property type="project" value="UniProtKB-SubCell"/>
</dbReference>
<name>A0A211ZHK1_9PROT</name>
<accession>A0A211ZHK1</accession>
<feature type="chain" id="PRO_5013347050" description="Secretin/TonB short N-terminal domain-containing protein" evidence="16">
    <location>
        <begin position="39"/>
        <end position="816"/>
    </location>
</feature>
<evidence type="ECO:0000256" key="13">
    <source>
        <dbReference type="ARBA" id="ARBA00023237"/>
    </source>
</evidence>
<dbReference type="InterPro" id="IPR012910">
    <property type="entry name" value="Plug_dom"/>
</dbReference>
<evidence type="ECO:0000313" key="18">
    <source>
        <dbReference type="EMBL" id="OWJ64664.1"/>
    </source>
</evidence>
<keyword evidence="7 16" id="KW-0732">Signal</keyword>
<keyword evidence="19" id="KW-1185">Reference proteome</keyword>
<dbReference type="InterPro" id="IPR036942">
    <property type="entry name" value="Beta-barrel_TonB_sf"/>
</dbReference>
<organism evidence="18 19">
    <name type="scientific">Inquilinus limosus</name>
    <dbReference type="NCBI Taxonomy" id="171674"/>
    <lineage>
        <taxon>Bacteria</taxon>
        <taxon>Pseudomonadati</taxon>
        <taxon>Pseudomonadota</taxon>
        <taxon>Alphaproteobacteria</taxon>
        <taxon>Rhodospirillales</taxon>
        <taxon>Rhodospirillaceae</taxon>
        <taxon>Inquilinus</taxon>
    </lineage>
</organism>
<dbReference type="Gene3D" id="2.40.170.20">
    <property type="entry name" value="TonB-dependent receptor, beta-barrel domain"/>
    <property type="match status" value="1"/>
</dbReference>
<keyword evidence="11 14" id="KW-0472">Membrane</keyword>
<dbReference type="Proteomes" id="UP000196655">
    <property type="component" value="Unassembled WGS sequence"/>
</dbReference>
<comment type="caution">
    <text evidence="18">The sequence shown here is derived from an EMBL/GenBank/DDBJ whole genome shotgun (WGS) entry which is preliminary data.</text>
</comment>
<dbReference type="FunFam" id="2.40.170.20:FF:000005">
    <property type="entry name" value="TonB-dependent siderophore receptor"/>
    <property type="match status" value="1"/>
</dbReference>
<evidence type="ECO:0000256" key="9">
    <source>
        <dbReference type="ARBA" id="ARBA00023065"/>
    </source>
</evidence>
<dbReference type="SMART" id="SM00965">
    <property type="entry name" value="STN"/>
    <property type="match status" value="1"/>
</dbReference>
<evidence type="ECO:0000256" key="10">
    <source>
        <dbReference type="ARBA" id="ARBA00023077"/>
    </source>
</evidence>
<evidence type="ECO:0000256" key="15">
    <source>
        <dbReference type="RuleBase" id="RU003357"/>
    </source>
</evidence>